<evidence type="ECO:0000256" key="9">
    <source>
        <dbReference type="ARBA" id="ARBA00023235"/>
    </source>
</evidence>
<dbReference type="InterPro" id="IPR013760">
    <property type="entry name" value="Topo_IIA-like_dom_sf"/>
</dbReference>
<evidence type="ECO:0000259" key="11">
    <source>
        <dbReference type="PROSITE" id="PS50880"/>
    </source>
</evidence>
<dbReference type="EC" id="5.6.2.2" evidence="10"/>
<dbReference type="NCBIfam" id="NF011501">
    <property type="entry name" value="PRK14939.1"/>
    <property type="match status" value="1"/>
</dbReference>
<evidence type="ECO:0000256" key="7">
    <source>
        <dbReference type="ARBA" id="ARBA00023029"/>
    </source>
</evidence>
<feature type="binding site" evidence="10">
    <location>
        <position position="514"/>
    </location>
    <ligand>
        <name>Mg(2+)</name>
        <dbReference type="ChEBI" id="CHEBI:18420"/>
        <label>2</label>
    </ligand>
</feature>
<dbReference type="InterPro" id="IPR011557">
    <property type="entry name" value="GyrB"/>
</dbReference>
<evidence type="ECO:0000256" key="5">
    <source>
        <dbReference type="ARBA" id="ARBA00022840"/>
    </source>
</evidence>
<dbReference type="SMART" id="SM00387">
    <property type="entry name" value="HATPase_c"/>
    <property type="match status" value="1"/>
</dbReference>
<comment type="caution">
    <text evidence="12">The sequence shown here is derived from an EMBL/GenBank/DDBJ whole genome shotgun (WGS) entry which is preliminary data.</text>
</comment>
<sequence length="649" mass="72377">MDINEMTHVDANYGSDQIQVLEGLEAVRKRPGMYIGSTGPRGLHHLVYEIVDNAIDEALAGYCDRIDVKILPGDIIRVQDNGRGVPVGVQHQTGLPALTVVYTILHAGGKFGGGSYKVSGGLHGVGASVVNALSTWMEVEVRQNGHLYRQRFARGNAEYELKDLGPVENPEVTGTTVTFKADPEIFKETTVYDFSTLETRLREQAFLNAGVNIVLTDERDPENLRSEQFHYEGGVSSFVEYLNKKKAVEVIHPDVIYFAATAADNNSTCEIAMQYTDSFNELILSFANNIHTVDGGTHEDGFKRALTRIMNDYARKYNILKEADKNLSGEDVREGLTCVISVKVKEAQFEGQTKGKLGNTEISGLVSSMLSDKLMTFLEENPAVARAIFDKAMAASRAREAARKARDLVRRKSALESATLPGKLADCQSRNPEETEIYIVEGDSAGGSAKGGRDRKFQAILPLWGKMLNVEKARLDKVYGNDKLMPVITALGTGIGEDFDLTKLRYGRVIIMADADVDGSHIRTLLLTFFYRYMRPLVETGHVYIAQPPLFRITKNKRHYYAYSDSERDQIMEKLQGGYDIQRYKGLGEMDSEQLWETTMNPDTRVMLQVTPSDAAQADEVFTILMGDKVEPRRDFIERNAKYVKNLDV</sequence>
<dbReference type="EMBL" id="JAFBIT010000002">
    <property type="protein sequence ID" value="MCF2652815.1"/>
    <property type="molecule type" value="Genomic_DNA"/>
</dbReference>
<dbReference type="RefSeq" id="WP_235323841.1">
    <property type="nucleotide sequence ID" value="NZ_JAFBIT010000002.1"/>
</dbReference>
<dbReference type="InterPro" id="IPR006171">
    <property type="entry name" value="TOPRIM_dom"/>
</dbReference>
<keyword evidence="4 10" id="KW-0547">Nucleotide-binding</keyword>
<keyword evidence="10" id="KW-0963">Cytoplasm</keyword>
<dbReference type="HAMAP" id="MF_01898">
    <property type="entry name" value="GyrB"/>
    <property type="match status" value="1"/>
</dbReference>
<dbReference type="PANTHER" id="PTHR45866">
    <property type="entry name" value="DNA GYRASE/TOPOISOMERASE SUBUNIT B"/>
    <property type="match status" value="1"/>
</dbReference>
<name>A0ABS9CR96_9FIRM</name>
<dbReference type="InterPro" id="IPR002288">
    <property type="entry name" value="DNA_gyrase_B_C"/>
</dbReference>
<dbReference type="PRINTS" id="PR00418">
    <property type="entry name" value="TPI2FAMILY"/>
</dbReference>
<dbReference type="PRINTS" id="PR01159">
    <property type="entry name" value="DNAGYRASEB"/>
</dbReference>
<dbReference type="InterPro" id="IPR018522">
    <property type="entry name" value="TopoIIA_CS"/>
</dbReference>
<keyword evidence="8" id="KW-0238">DNA-binding</keyword>
<proteinExistence type="inferred from homology"/>
<evidence type="ECO:0000313" key="13">
    <source>
        <dbReference type="Proteomes" id="UP001299220"/>
    </source>
</evidence>
<dbReference type="CDD" id="cd00822">
    <property type="entry name" value="TopoII_Trans_DNA_gyrase"/>
    <property type="match status" value="1"/>
</dbReference>
<feature type="binding site" evidence="10">
    <location>
        <position position="516"/>
    </location>
    <ligand>
        <name>Mg(2+)</name>
        <dbReference type="ChEBI" id="CHEBI:18420"/>
        <label>2</label>
    </ligand>
</feature>
<keyword evidence="6 10" id="KW-0460">Magnesium</keyword>
<dbReference type="InterPro" id="IPR020568">
    <property type="entry name" value="Ribosomal_Su5_D2-typ_SF"/>
</dbReference>
<keyword evidence="13" id="KW-1185">Reference proteome</keyword>
<dbReference type="InterPro" id="IPR000565">
    <property type="entry name" value="Topo_IIA_B"/>
</dbReference>
<comment type="subcellular location">
    <subcellularLocation>
        <location evidence="10">Cytoplasm</location>
    </subcellularLocation>
</comment>
<evidence type="ECO:0000256" key="4">
    <source>
        <dbReference type="ARBA" id="ARBA00022741"/>
    </source>
</evidence>
<dbReference type="Gene3D" id="3.30.230.10">
    <property type="match status" value="1"/>
</dbReference>
<dbReference type="Gene3D" id="3.40.50.670">
    <property type="match status" value="1"/>
</dbReference>
<comment type="catalytic activity">
    <reaction evidence="1 10">
        <text>ATP-dependent breakage, passage and rejoining of double-stranded DNA.</text>
        <dbReference type="EC" id="5.6.2.2"/>
    </reaction>
</comment>
<dbReference type="Pfam" id="PF01751">
    <property type="entry name" value="Toprim"/>
    <property type="match status" value="1"/>
</dbReference>
<comment type="cofactor">
    <cofactor evidence="10">
        <name>Mg(2+)</name>
        <dbReference type="ChEBI" id="CHEBI:18420"/>
    </cofactor>
    <cofactor evidence="10">
        <name>Mn(2+)</name>
        <dbReference type="ChEBI" id="CHEBI:29035"/>
    </cofactor>
    <cofactor evidence="10">
        <name>Ca(2+)</name>
        <dbReference type="ChEBI" id="CHEBI:29108"/>
    </cofactor>
    <text evidence="10">Binds two Mg(2+) per subunit. The magnesium ions form salt bridges with both the protein and the DNA. Can also accept other divalent metal cations, such as Mn(2+) or Ca(2+).</text>
</comment>
<reference evidence="12 13" key="1">
    <citation type="submission" date="2020-12" db="EMBL/GenBank/DDBJ databases">
        <title>Whole genome sequences of gut porcine anaerobes.</title>
        <authorList>
            <person name="Kubasova T."/>
            <person name="Jahodarova E."/>
            <person name="Rychlik I."/>
        </authorList>
    </citation>
    <scope>NUCLEOTIDE SEQUENCE [LARGE SCALE GENOMIC DNA]</scope>
    <source>
        <strain evidence="12 13">An867</strain>
    </source>
</reference>
<evidence type="ECO:0000256" key="6">
    <source>
        <dbReference type="ARBA" id="ARBA00022842"/>
    </source>
</evidence>
<dbReference type="InterPro" id="IPR001241">
    <property type="entry name" value="Topo_IIA"/>
</dbReference>
<feature type="domain" description="Toprim" evidence="11">
    <location>
        <begin position="435"/>
        <end position="549"/>
    </location>
</feature>
<evidence type="ECO:0000256" key="8">
    <source>
        <dbReference type="ARBA" id="ARBA00023125"/>
    </source>
</evidence>
<comment type="subunit">
    <text evidence="10">Heterotetramer, composed of two GyrA and two GyrB chains. In the heterotetramer, GyrA contains the active site tyrosine that forms a transient covalent intermediate with DNA, while GyrB binds cofactors and catalyzes ATP hydrolysis.</text>
</comment>
<keyword evidence="5 10" id="KW-0067">ATP-binding</keyword>
<protein>
    <recommendedName>
        <fullName evidence="10">DNA gyrase subunit B</fullName>
        <ecNumber evidence="10">5.6.2.2</ecNumber>
    </recommendedName>
</protein>
<dbReference type="Proteomes" id="UP001299220">
    <property type="component" value="Unassembled WGS sequence"/>
</dbReference>
<evidence type="ECO:0000313" key="12">
    <source>
        <dbReference type="EMBL" id="MCF2652815.1"/>
    </source>
</evidence>
<organism evidence="12 13">
    <name type="scientific">Anaeromassilibacillus senegalensis</name>
    <dbReference type="NCBI Taxonomy" id="1673717"/>
    <lineage>
        <taxon>Bacteria</taxon>
        <taxon>Bacillati</taxon>
        <taxon>Bacillota</taxon>
        <taxon>Clostridia</taxon>
        <taxon>Eubacteriales</taxon>
        <taxon>Acutalibacteraceae</taxon>
        <taxon>Anaeromassilibacillus</taxon>
    </lineage>
</organism>
<dbReference type="SUPFAM" id="SSF56719">
    <property type="entry name" value="Type II DNA topoisomerase"/>
    <property type="match status" value="1"/>
</dbReference>
<feature type="binding site" evidence="10">
    <location>
        <position position="514"/>
    </location>
    <ligand>
        <name>Mg(2+)</name>
        <dbReference type="ChEBI" id="CHEBI:18420"/>
        <label>1</label>
        <note>catalytic</note>
    </ligand>
</feature>
<dbReference type="PROSITE" id="PS50880">
    <property type="entry name" value="TOPRIM"/>
    <property type="match status" value="1"/>
</dbReference>
<dbReference type="Pfam" id="PF00986">
    <property type="entry name" value="DNA_gyraseB_C"/>
    <property type="match status" value="1"/>
</dbReference>
<dbReference type="Pfam" id="PF02518">
    <property type="entry name" value="HATPase_c"/>
    <property type="match status" value="1"/>
</dbReference>
<evidence type="ECO:0000256" key="3">
    <source>
        <dbReference type="ARBA" id="ARBA00022723"/>
    </source>
</evidence>
<feature type="binding site" evidence="10">
    <location>
        <position position="441"/>
    </location>
    <ligand>
        <name>Mg(2+)</name>
        <dbReference type="ChEBI" id="CHEBI:18420"/>
        <label>1</label>
        <note>catalytic</note>
    </ligand>
</feature>
<dbReference type="CDD" id="cd03366">
    <property type="entry name" value="TOPRIM_TopoIIA_GyrB"/>
    <property type="match status" value="1"/>
</dbReference>
<dbReference type="NCBIfam" id="TIGR01059">
    <property type="entry name" value="gyrB"/>
    <property type="match status" value="1"/>
</dbReference>
<dbReference type="InterPro" id="IPR034160">
    <property type="entry name" value="TOPRIM_GyrB"/>
</dbReference>
<accession>A0ABS9CR96</accession>
<dbReference type="InterPro" id="IPR036890">
    <property type="entry name" value="HATPase_C_sf"/>
</dbReference>
<dbReference type="SUPFAM" id="SSF54211">
    <property type="entry name" value="Ribosomal protein S5 domain 2-like"/>
    <property type="match status" value="1"/>
</dbReference>
<feature type="site" description="Interaction with DNA" evidence="10">
    <location>
        <position position="469"/>
    </location>
</feature>
<dbReference type="CDD" id="cd16928">
    <property type="entry name" value="HATPase_GyrB-like"/>
    <property type="match status" value="1"/>
</dbReference>
<keyword evidence="9 10" id="KW-0413">Isomerase</keyword>
<evidence type="ECO:0000256" key="1">
    <source>
        <dbReference type="ARBA" id="ARBA00000185"/>
    </source>
</evidence>
<dbReference type="NCBIfam" id="NF004189">
    <property type="entry name" value="PRK05644.1"/>
    <property type="match status" value="1"/>
</dbReference>
<dbReference type="InterPro" id="IPR003594">
    <property type="entry name" value="HATPase_dom"/>
</dbReference>
<dbReference type="Pfam" id="PF00204">
    <property type="entry name" value="DNA_gyraseB"/>
    <property type="match status" value="1"/>
</dbReference>
<dbReference type="Gene3D" id="3.30.565.10">
    <property type="entry name" value="Histidine kinase-like ATPase, C-terminal domain"/>
    <property type="match status" value="1"/>
</dbReference>
<dbReference type="PANTHER" id="PTHR45866:SF1">
    <property type="entry name" value="DNA GYRASE SUBUNIT B, MITOCHONDRIAL"/>
    <property type="match status" value="1"/>
</dbReference>
<dbReference type="SUPFAM" id="SSF55874">
    <property type="entry name" value="ATPase domain of HSP90 chaperone/DNA topoisomerase II/histidine kinase"/>
    <property type="match status" value="1"/>
</dbReference>
<dbReference type="SMART" id="SM00433">
    <property type="entry name" value="TOP2c"/>
    <property type="match status" value="1"/>
</dbReference>
<dbReference type="PROSITE" id="PS00177">
    <property type="entry name" value="TOPOISOMERASE_II"/>
    <property type="match status" value="1"/>
</dbReference>
<evidence type="ECO:0000256" key="10">
    <source>
        <dbReference type="HAMAP-Rule" id="MF_01898"/>
    </source>
</evidence>
<comment type="similarity">
    <text evidence="2 10">Belongs to the type II topoisomerase GyrB family.</text>
</comment>
<dbReference type="InterPro" id="IPR014721">
    <property type="entry name" value="Ribsml_uS5_D2-typ_fold_subgr"/>
</dbReference>
<gene>
    <name evidence="10 12" type="primary">gyrB</name>
    <name evidence="12" type="ORF">JQM67_09375</name>
</gene>
<dbReference type="InterPro" id="IPR013506">
    <property type="entry name" value="Topo_IIA_bsu_dom2"/>
</dbReference>
<keyword evidence="3 10" id="KW-0479">Metal-binding</keyword>
<evidence type="ECO:0000256" key="2">
    <source>
        <dbReference type="ARBA" id="ARBA00010708"/>
    </source>
</evidence>
<dbReference type="InterPro" id="IPR013759">
    <property type="entry name" value="Topo_IIA_B_C"/>
</dbReference>
<comment type="miscellaneous">
    <text evidence="10">Few gyrases are as efficient as E.coli at forming negative supercoils. Not all organisms have 2 type II topoisomerases; in organisms with a single type II topoisomerase this enzyme also has to decatenate newly replicated chromosomes.</text>
</comment>
<comment type="function">
    <text evidence="10">A type II topoisomerase that negatively supercoils closed circular double-stranded (ds) DNA in an ATP-dependent manner to modulate DNA topology and maintain chromosomes in an underwound state. Negative supercoiling favors strand separation, and DNA replication, transcription, recombination and repair, all of which involve strand separation. Also able to catalyze the interconversion of other topological isomers of dsDNA rings, including catenanes and knotted rings. Type II topoisomerases break and join 2 DNA strands simultaneously in an ATP-dependent manner.</text>
</comment>
<feature type="site" description="Interaction with DNA" evidence="10">
    <location>
        <position position="466"/>
    </location>
</feature>
<keyword evidence="7 10" id="KW-0799">Topoisomerase</keyword>